<sequence>MASVKFHPRSISNKRHLSALDMNGLGESTLKRFKPIVGHVRHIKAADFDEFTPNTPSLDDLESEREDERKGKEYALPLSPAGTSGEKSPSPMSTEQLTAPTALPTAPADELSSNIDYIALCSTINLLREQRQQIRNEILTLASFKAEATKADVSTPAGVAQLLGAVPQVKPSKIVTCPLVDWSVYNNVSAEDADGVSRVILQKQKNLVFKCTKLFGN</sequence>
<dbReference type="RefSeq" id="XP_018986563.1">
    <property type="nucleotide sequence ID" value="XM_019128337.1"/>
</dbReference>
<dbReference type="EMBL" id="KV454428">
    <property type="protein sequence ID" value="ODQ81235.1"/>
    <property type="molecule type" value="Genomic_DNA"/>
</dbReference>
<evidence type="ECO:0000256" key="1">
    <source>
        <dbReference type="SAM" id="MobiDB-lite"/>
    </source>
</evidence>
<evidence type="ECO:0000313" key="3">
    <source>
        <dbReference type="Proteomes" id="UP000094336"/>
    </source>
</evidence>
<name>A0A1E3QU73_9ASCO</name>
<gene>
    <name evidence="2" type="ORF">BABINDRAFT_160616</name>
</gene>
<protein>
    <submittedName>
        <fullName evidence="2">Uncharacterized protein</fullName>
    </submittedName>
</protein>
<reference evidence="3" key="1">
    <citation type="submission" date="2016-05" db="EMBL/GenBank/DDBJ databases">
        <title>Comparative genomics of biotechnologically important yeasts.</title>
        <authorList>
            <consortium name="DOE Joint Genome Institute"/>
            <person name="Riley R."/>
            <person name="Haridas S."/>
            <person name="Wolfe K.H."/>
            <person name="Lopes M.R."/>
            <person name="Hittinger C.T."/>
            <person name="Goker M."/>
            <person name="Salamov A."/>
            <person name="Wisecaver J."/>
            <person name="Long T.M."/>
            <person name="Aerts A.L."/>
            <person name="Barry K."/>
            <person name="Choi C."/>
            <person name="Clum A."/>
            <person name="Coughlan A.Y."/>
            <person name="Deshpande S."/>
            <person name="Douglass A.P."/>
            <person name="Hanson S.J."/>
            <person name="Klenk H.-P."/>
            <person name="Labutti K."/>
            <person name="Lapidus A."/>
            <person name="Lindquist E."/>
            <person name="Lipzen A."/>
            <person name="Meier-Kolthoff J.P."/>
            <person name="Ohm R.A."/>
            <person name="Otillar R.P."/>
            <person name="Pangilinan J."/>
            <person name="Peng Y."/>
            <person name="Rokas A."/>
            <person name="Rosa C.A."/>
            <person name="Scheuner C."/>
            <person name="Sibirny A.A."/>
            <person name="Slot J.C."/>
            <person name="Stielow J.B."/>
            <person name="Sun H."/>
            <person name="Kurtzman C.P."/>
            <person name="Blackwell M."/>
            <person name="Grigoriev I.V."/>
            <person name="Jeffries T.W."/>
        </authorList>
    </citation>
    <scope>NUCLEOTIDE SEQUENCE [LARGE SCALE GENOMIC DNA]</scope>
    <source>
        <strain evidence="3">NRRL Y-12698</strain>
    </source>
</reference>
<accession>A0A1E3QU73</accession>
<organism evidence="2 3">
    <name type="scientific">Babjeviella inositovora NRRL Y-12698</name>
    <dbReference type="NCBI Taxonomy" id="984486"/>
    <lineage>
        <taxon>Eukaryota</taxon>
        <taxon>Fungi</taxon>
        <taxon>Dikarya</taxon>
        <taxon>Ascomycota</taxon>
        <taxon>Saccharomycotina</taxon>
        <taxon>Pichiomycetes</taxon>
        <taxon>Serinales incertae sedis</taxon>
        <taxon>Babjeviella</taxon>
    </lineage>
</organism>
<evidence type="ECO:0000313" key="2">
    <source>
        <dbReference type="EMBL" id="ODQ81235.1"/>
    </source>
</evidence>
<feature type="compositionally biased region" description="Polar residues" evidence="1">
    <location>
        <begin position="81"/>
        <end position="96"/>
    </location>
</feature>
<feature type="region of interest" description="Disordered" evidence="1">
    <location>
        <begin position="51"/>
        <end position="105"/>
    </location>
</feature>
<dbReference type="AlphaFoldDB" id="A0A1E3QU73"/>
<keyword evidence="3" id="KW-1185">Reference proteome</keyword>
<dbReference type="GeneID" id="30146190"/>
<proteinExistence type="predicted"/>
<dbReference type="OrthoDB" id="20473at2759"/>
<dbReference type="Proteomes" id="UP000094336">
    <property type="component" value="Unassembled WGS sequence"/>
</dbReference>